<dbReference type="Pfam" id="PF00348">
    <property type="entry name" value="polyprenyl_synt"/>
    <property type="match status" value="1"/>
</dbReference>
<dbReference type="InterPro" id="IPR008949">
    <property type="entry name" value="Isoprenoid_synthase_dom_sf"/>
</dbReference>
<comment type="cofactor">
    <cofactor evidence="1">
        <name>Mg(2+)</name>
        <dbReference type="ChEBI" id="CHEBI:18420"/>
    </cofactor>
</comment>
<organism evidence="7 8">
    <name type="scientific">[Actinomadura] parvosata subsp. kistnae</name>
    <dbReference type="NCBI Taxonomy" id="1909395"/>
    <lineage>
        <taxon>Bacteria</taxon>
        <taxon>Bacillati</taxon>
        <taxon>Actinomycetota</taxon>
        <taxon>Actinomycetes</taxon>
        <taxon>Streptosporangiales</taxon>
        <taxon>Streptosporangiaceae</taxon>
        <taxon>Nonomuraea</taxon>
    </lineage>
</organism>
<evidence type="ECO:0000313" key="7">
    <source>
        <dbReference type="EMBL" id="AQZ64872.1"/>
    </source>
</evidence>
<dbReference type="OrthoDB" id="4497239at2"/>
<reference evidence="8" key="1">
    <citation type="journal article" date="2017" name="Med. Chem. Commun.">
        <title>Nonomuraea sp. ATCC 55076 harbours the largest actinomycete chromosome to date and the kistamicin biosynthetic gene cluster.</title>
        <authorList>
            <person name="Nazari B."/>
            <person name="Forneris C.C."/>
            <person name="Gibson M.I."/>
            <person name="Moon K."/>
            <person name="Schramma K.R."/>
            <person name="Seyedsayamdost M.R."/>
        </authorList>
    </citation>
    <scope>NUCLEOTIDE SEQUENCE [LARGE SCALE GENOMIC DNA]</scope>
    <source>
        <strain evidence="8">ATCC 55076</strain>
    </source>
</reference>
<evidence type="ECO:0000256" key="1">
    <source>
        <dbReference type="ARBA" id="ARBA00001946"/>
    </source>
</evidence>
<gene>
    <name evidence="7" type="ORF">BKM31_28540</name>
</gene>
<evidence type="ECO:0000256" key="3">
    <source>
        <dbReference type="ARBA" id="ARBA00022679"/>
    </source>
</evidence>
<dbReference type="GO" id="GO:0004659">
    <property type="term" value="F:prenyltransferase activity"/>
    <property type="evidence" value="ECO:0007669"/>
    <property type="project" value="InterPro"/>
</dbReference>
<comment type="similarity">
    <text evidence="2 6">Belongs to the FPP/GGPP synthase family.</text>
</comment>
<evidence type="ECO:0000256" key="5">
    <source>
        <dbReference type="ARBA" id="ARBA00022842"/>
    </source>
</evidence>
<dbReference type="CDD" id="cd00685">
    <property type="entry name" value="Trans_IPPS_HT"/>
    <property type="match status" value="1"/>
</dbReference>
<dbReference type="PROSITE" id="PS00723">
    <property type="entry name" value="POLYPRENYL_SYNTHASE_1"/>
    <property type="match status" value="1"/>
</dbReference>
<dbReference type="PANTHER" id="PTHR12001:SF85">
    <property type="entry name" value="SHORT CHAIN ISOPRENYL DIPHOSPHATE SYNTHASE"/>
    <property type="match status" value="1"/>
</dbReference>
<dbReference type="SFLD" id="SFLDG01017">
    <property type="entry name" value="Polyprenyl_Transferase_Like"/>
    <property type="match status" value="1"/>
</dbReference>
<dbReference type="KEGG" id="noa:BKM31_28540"/>
<proteinExistence type="inferred from homology"/>
<dbReference type="GO" id="GO:0046872">
    <property type="term" value="F:metal ion binding"/>
    <property type="evidence" value="ECO:0007669"/>
    <property type="project" value="UniProtKB-KW"/>
</dbReference>
<keyword evidence="4" id="KW-0479">Metal-binding</keyword>
<evidence type="ECO:0000256" key="4">
    <source>
        <dbReference type="ARBA" id="ARBA00022723"/>
    </source>
</evidence>
<dbReference type="SUPFAM" id="SSF48576">
    <property type="entry name" value="Terpenoid synthases"/>
    <property type="match status" value="1"/>
</dbReference>
<accession>A0A1V0A3Z4</accession>
<dbReference type="PANTHER" id="PTHR12001">
    <property type="entry name" value="GERANYLGERANYL PYROPHOSPHATE SYNTHASE"/>
    <property type="match status" value="1"/>
</dbReference>
<dbReference type="InterPro" id="IPR033749">
    <property type="entry name" value="Polyprenyl_synt_CS"/>
</dbReference>
<keyword evidence="3 6" id="KW-0808">Transferase</keyword>
<dbReference type="Gene3D" id="1.10.600.10">
    <property type="entry name" value="Farnesyl Diphosphate Synthase"/>
    <property type="match status" value="1"/>
</dbReference>
<name>A0A1V0A3Z4_9ACTN</name>
<dbReference type="Proteomes" id="UP000190797">
    <property type="component" value="Chromosome"/>
</dbReference>
<keyword evidence="5" id="KW-0460">Magnesium</keyword>
<dbReference type="STRING" id="1909395.BKM31_28540"/>
<keyword evidence="8" id="KW-1185">Reference proteome</keyword>
<dbReference type="GO" id="GO:0008299">
    <property type="term" value="P:isoprenoid biosynthetic process"/>
    <property type="evidence" value="ECO:0007669"/>
    <property type="project" value="InterPro"/>
</dbReference>
<dbReference type="AlphaFoldDB" id="A0A1V0A3Z4"/>
<evidence type="ECO:0000256" key="6">
    <source>
        <dbReference type="RuleBase" id="RU004466"/>
    </source>
</evidence>
<protein>
    <submittedName>
        <fullName evidence="7">Polyprenyl synthetase</fullName>
    </submittedName>
</protein>
<evidence type="ECO:0000256" key="2">
    <source>
        <dbReference type="ARBA" id="ARBA00006706"/>
    </source>
</evidence>
<dbReference type="PROSITE" id="PS00444">
    <property type="entry name" value="POLYPRENYL_SYNTHASE_2"/>
    <property type="match status" value="1"/>
</dbReference>
<dbReference type="RefSeq" id="WP_080041118.1">
    <property type="nucleotide sequence ID" value="NZ_CP017717.1"/>
</dbReference>
<evidence type="ECO:0000313" key="8">
    <source>
        <dbReference type="Proteomes" id="UP000190797"/>
    </source>
</evidence>
<sequence>MTTHAAGMETLRAQVERALAEFVERKLPSGGDPEFAPLRTAADELLSGGKRLRPAFCYWGWRGAGGTDEPGVFTAAASLELLQASALVHDDVMDKSDLRRGMPSAHRRFQAMHEKSGWHGSAEQFGEGAAILLGNLLLIWSGEMWRTSGLPREALDAAQPVHDHMRSELMCGQYLDLLEQAHGENTFESALRVALFKSGKYSVEQPLRLGLALAARELTPWMDELCTGYGRRVGIAFQLRDDILGVFGDPAQTGKPAGDDLREGKRTMLVARTLAAASPADADTVRLLLGDPGLDEAGVATLRRIIEGTGALQECEDLIGDYLSQALSALESSPVTPEARKALTELAIAATSRKT</sequence>
<dbReference type="InterPro" id="IPR000092">
    <property type="entry name" value="Polyprenyl_synt"/>
</dbReference>
<dbReference type="EMBL" id="CP017717">
    <property type="protein sequence ID" value="AQZ64872.1"/>
    <property type="molecule type" value="Genomic_DNA"/>
</dbReference>
<dbReference type="SFLD" id="SFLDS00005">
    <property type="entry name" value="Isoprenoid_Synthase_Type_I"/>
    <property type="match status" value="1"/>
</dbReference>